<dbReference type="EMBL" id="BMAO01025466">
    <property type="protein sequence ID" value="GFR02861.1"/>
    <property type="molecule type" value="Genomic_DNA"/>
</dbReference>
<name>A0A8X6L9Q3_TRICU</name>
<dbReference type="AlphaFoldDB" id="A0A8X6L9Q3"/>
<organism evidence="1 2">
    <name type="scientific">Trichonephila clavata</name>
    <name type="common">Joro spider</name>
    <name type="synonym">Nephila clavata</name>
    <dbReference type="NCBI Taxonomy" id="2740835"/>
    <lineage>
        <taxon>Eukaryota</taxon>
        <taxon>Metazoa</taxon>
        <taxon>Ecdysozoa</taxon>
        <taxon>Arthropoda</taxon>
        <taxon>Chelicerata</taxon>
        <taxon>Arachnida</taxon>
        <taxon>Araneae</taxon>
        <taxon>Araneomorphae</taxon>
        <taxon>Entelegynae</taxon>
        <taxon>Araneoidea</taxon>
        <taxon>Nephilidae</taxon>
        <taxon>Trichonephila</taxon>
    </lineage>
</organism>
<evidence type="ECO:0000313" key="2">
    <source>
        <dbReference type="Proteomes" id="UP000887116"/>
    </source>
</evidence>
<reference evidence="1" key="1">
    <citation type="submission" date="2020-07" db="EMBL/GenBank/DDBJ databases">
        <title>Multicomponent nature underlies the extraordinary mechanical properties of spider dragline silk.</title>
        <authorList>
            <person name="Kono N."/>
            <person name="Nakamura H."/>
            <person name="Mori M."/>
            <person name="Yoshida Y."/>
            <person name="Ohtoshi R."/>
            <person name="Malay A.D."/>
            <person name="Moran D.A.P."/>
            <person name="Tomita M."/>
            <person name="Numata K."/>
            <person name="Arakawa K."/>
        </authorList>
    </citation>
    <scope>NUCLEOTIDE SEQUENCE</scope>
</reference>
<sequence>MIGGLTKGDKTAEAGKTSNQPREVLVAEHVVNAINDLQKLHDRLCSPQGNDCVNDIQKFAQDGGGLCEFRLLQSYINYVEEDEPSIEKLTIMKFLRSIIEDEELYVKLHNFNYLHPDFDGIPGSIDYEEIRSQLSRIVTDCKLENLEDKIRLLALLRGRMDFADIQKAYDNWRFSDLIGDNDFKRMYVDQAVKERENLLVSTLRKI</sequence>
<comment type="caution">
    <text evidence="1">The sequence shown here is derived from an EMBL/GenBank/DDBJ whole genome shotgun (WGS) entry which is preliminary data.</text>
</comment>
<protein>
    <submittedName>
        <fullName evidence="1">Uncharacterized protein</fullName>
    </submittedName>
</protein>
<gene>
    <name evidence="1" type="primary">WP0038</name>
    <name evidence="1" type="ORF">TNCT_629921</name>
</gene>
<accession>A0A8X6L9Q3</accession>
<dbReference type="OrthoDB" id="8213822at2759"/>
<dbReference type="Proteomes" id="UP000887116">
    <property type="component" value="Unassembled WGS sequence"/>
</dbReference>
<keyword evidence="2" id="KW-1185">Reference proteome</keyword>
<proteinExistence type="predicted"/>
<evidence type="ECO:0000313" key="1">
    <source>
        <dbReference type="EMBL" id="GFR02861.1"/>
    </source>
</evidence>